<evidence type="ECO:0000313" key="8">
    <source>
        <dbReference type="EMBL" id="TZE81511.1"/>
    </source>
</evidence>
<dbReference type="InterPro" id="IPR018136">
    <property type="entry name" value="Aconitase_4Fe-4S_BS"/>
</dbReference>
<comment type="cofactor">
    <cofactor evidence="6">
        <name>[4Fe-4S] cluster</name>
        <dbReference type="ChEBI" id="CHEBI:49883"/>
    </cofactor>
    <text evidence="6">Binds 1 [4Fe-4S] cluster per subunit.</text>
</comment>
<dbReference type="GO" id="GO:0003861">
    <property type="term" value="F:3-isopropylmalate dehydratase activity"/>
    <property type="evidence" value="ECO:0007669"/>
    <property type="project" value="UniProtKB-UniRule"/>
</dbReference>
<evidence type="ECO:0000256" key="5">
    <source>
        <dbReference type="ARBA" id="ARBA00023239"/>
    </source>
</evidence>
<feature type="binding site" evidence="6">
    <location>
        <position position="363"/>
    </location>
    <ligand>
        <name>[4Fe-4S] cluster</name>
        <dbReference type="ChEBI" id="CHEBI:49883"/>
    </ligand>
</feature>
<dbReference type="GO" id="GO:0009098">
    <property type="term" value="P:L-leucine biosynthetic process"/>
    <property type="evidence" value="ECO:0007669"/>
    <property type="project" value="UniProtKB-UniRule"/>
</dbReference>
<comment type="subunit">
    <text evidence="6">Heterodimer of LeuC and LeuD.</text>
</comment>
<comment type="similarity">
    <text evidence="6">Belongs to the aconitase/IPM isomerase family. LeuC type 2 subfamily.</text>
</comment>
<dbReference type="PANTHER" id="PTHR43822">
    <property type="entry name" value="HOMOACONITASE, MITOCHONDRIAL-RELATED"/>
    <property type="match status" value="1"/>
</dbReference>
<keyword evidence="4 6" id="KW-0411">Iron-sulfur</keyword>
<dbReference type="InterPro" id="IPR006251">
    <property type="entry name" value="Homoacnase/IPMdehydase_lsu"/>
</dbReference>
<gene>
    <name evidence="6" type="primary">leuC</name>
    <name evidence="8" type="ORF">FWJ32_09220</name>
</gene>
<dbReference type="UniPathway" id="UPA00048">
    <property type="reaction ID" value="UER00071"/>
</dbReference>
<dbReference type="SUPFAM" id="SSF53732">
    <property type="entry name" value="Aconitase iron-sulfur domain"/>
    <property type="match status" value="1"/>
</dbReference>
<reference evidence="8 9" key="1">
    <citation type="submission" date="2019-08" db="EMBL/GenBank/DDBJ databases">
        <title>Calorimonas adulescens gen. nov., sp. nov., an anaerobic thermophilic bacterium from Sakhalin hot spring.</title>
        <authorList>
            <person name="Khomyakova M.A."/>
            <person name="Merkel A.Y."/>
            <person name="Novikov A."/>
            <person name="Bonch-Osmolovskaya E.A."/>
            <person name="Slobodkin A.I."/>
        </authorList>
    </citation>
    <scope>NUCLEOTIDE SEQUENCE [LARGE SCALE GENOMIC DNA]</scope>
    <source>
        <strain evidence="8 9">A05MB</strain>
    </source>
</reference>
<comment type="caution">
    <text evidence="8">The sequence shown here is derived from an EMBL/GenBank/DDBJ whole genome shotgun (WGS) entry which is preliminary data.</text>
</comment>
<evidence type="ECO:0000256" key="3">
    <source>
        <dbReference type="ARBA" id="ARBA00023004"/>
    </source>
</evidence>
<feature type="domain" description="Aconitase/3-isopropylmalate dehydratase large subunit alpha/beta/alpha" evidence="7">
    <location>
        <begin position="25"/>
        <end position="286"/>
    </location>
</feature>
<dbReference type="InterPro" id="IPR050067">
    <property type="entry name" value="IPM_dehydratase_rel_enz"/>
</dbReference>
<protein>
    <recommendedName>
        <fullName evidence="6">3-isopropylmalate dehydratase large subunit</fullName>
        <ecNumber evidence="6">4.2.1.33</ecNumber>
    </recommendedName>
    <alternativeName>
        <fullName evidence="6">Alpha-IPM isomerase</fullName>
        <shortName evidence="6">IPMI</shortName>
    </alternativeName>
    <alternativeName>
        <fullName evidence="6">Isopropylmalate isomerase</fullName>
    </alternativeName>
</protein>
<dbReference type="InterPro" id="IPR015931">
    <property type="entry name" value="Acnase/IPM_dHydase_lsu_aba_1/3"/>
</dbReference>
<dbReference type="NCBIfam" id="TIGR02086">
    <property type="entry name" value="IPMI_arch"/>
    <property type="match status" value="1"/>
</dbReference>
<sequence>MPMTLTQKILAKASDKVEVVPGDIVEARVDLVMGHDVLMPLAFEAFEETGATKLFDVNKVVAVQDHFVPAPDVKSAEQSKRLKEYVKKYSMVNYFELGRGGVCHTIIPEKGFVVPGDVAVGSDSHTTTYGALGAFATGLGSSEIGVSMALGKMWFRVPEAIKVVLNGKPGRYIGGKDVILEILRRIGTDGARYCSLEFAGDGIKYLDIDDRLTICNMAVETGAKNAIFEVDSITNEYLQNRVKKDFDVLKADDTAEYKGEIEIDLSKVVPLIAAPHSPDNVKEVHEIKGVKVDQVYIGSCTNGRIKDLREAAEILKGKKVNENTRLIVVPSSQEVYKQALQEGLIDTFLEAGAAIGPPTCGACCGGHMGLLASGEVCVSTTNRNFIGRMGSKESYVYLTSPYVAAATAVAGKIVLPEEA</sequence>
<keyword evidence="3 6" id="KW-0408">Iron</keyword>
<evidence type="ECO:0000256" key="6">
    <source>
        <dbReference type="HAMAP-Rule" id="MF_01027"/>
    </source>
</evidence>
<keyword evidence="1 6" id="KW-0004">4Fe-4S</keyword>
<keyword evidence="5 6" id="KW-0456">Lyase</keyword>
<dbReference type="NCBIfam" id="TIGR01343">
    <property type="entry name" value="hacA_fam"/>
    <property type="match status" value="1"/>
</dbReference>
<keyword evidence="6" id="KW-0100">Branched-chain amino acid biosynthesis</keyword>
<evidence type="ECO:0000259" key="7">
    <source>
        <dbReference type="Pfam" id="PF00330"/>
    </source>
</evidence>
<organism evidence="8 9">
    <name type="scientific">Calorimonas adulescens</name>
    <dbReference type="NCBI Taxonomy" id="2606906"/>
    <lineage>
        <taxon>Bacteria</taxon>
        <taxon>Bacillati</taxon>
        <taxon>Bacillota</taxon>
        <taxon>Clostridia</taxon>
        <taxon>Thermoanaerobacterales</taxon>
        <taxon>Thermoanaerobacteraceae</taxon>
        <taxon>Calorimonas</taxon>
    </lineage>
</organism>
<dbReference type="InterPro" id="IPR036008">
    <property type="entry name" value="Aconitase_4Fe-4S_dom"/>
</dbReference>
<comment type="catalytic activity">
    <reaction evidence="6">
        <text>(2R,3S)-3-isopropylmalate = (2S)-2-isopropylmalate</text>
        <dbReference type="Rhea" id="RHEA:32287"/>
        <dbReference type="ChEBI" id="CHEBI:1178"/>
        <dbReference type="ChEBI" id="CHEBI:35121"/>
        <dbReference type="EC" id="4.2.1.33"/>
    </reaction>
</comment>
<dbReference type="Gene3D" id="3.30.499.10">
    <property type="entry name" value="Aconitase, domain 3"/>
    <property type="match status" value="2"/>
</dbReference>
<keyword evidence="9" id="KW-1185">Reference proteome</keyword>
<dbReference type="PANTHER" id="PTHR43822:SF2">
    <property type="entry name" value="HOMOACONITASE, MITOCHONDRIAL"/>
    <property type="match status" value="1"/>
</dbReference>
<dbReference type="CDD" id="cd01583">
    <property type="entry name" value="IPMI"/>
    <property type="match status" value="1"/>
</dbReference>
<dbReference type="EC" id="4.2.1.33" evidence="6"/>
<name>A0A5D8QAG7_9THEO</name>
<feature type="binding site" evidence="6">
    <location>
        <position position="360"/>
    </location>
    <ligand>
        <name>[4Fe-4S] cluster</name>
        <dbReference type="ChEBI" id="CHEBI:49883"/>
    </ligand>
</feature>
<evidence type="ECO:0000256" key="4">
    <source>
        <dbReference type="ARBA" id="ARBA00023014"/>
    </source>
</evidence>
<evidence type="ECO:0000313" key="9">
    <source>
        <dbReference type="Proteomes" id="UP000322976"/>
    </source>
</evidence>
<dbReference type="NCBIfam" id="NF001614">
    <property type="entry name" value="PRK00402.1"/>
    <property type="match status" value="1"/>
</dbReference>
<dbReference type="GO" id="GO:0051539">
    <property type="term" value="F:4 iron, 4 sulfur cluster binding"/>
    <property type="evidence" value="ECO:0007669"/>
    <property type="project" value="UniProtKB-KW"/>
</dbReference>
<dbReference type="EMBL" id="VTPS01000013">
    <property type="protein sequence ID" value="TZE81511.1"/>
    <property type="molecule type" value="Genomic_DNA"/>
</dbReference>
<keyword evidence="2 6" id="KW-0479">Metal-binding</keyword>
<dbReference type="PROSITE" id="PS00450">
    <property type="entry name" value="ACONITASE_1"/>
    <property type="match status" value="1"/>
</dbReference>
<dbReference type="AlphaFoldDB" id="A0A5D8QAG7"/>
<evidence type="ECO:0000256" key="1">
    <source>
        <dbReference type="ARBA" id="ARBA00022485"/>
    </source>
</evidence>
<comment type="function">
    <text evidence="6">Catalyzes the isomerization between 2-isopropylmalate and 3-isopropylmalate, via the formation of 2-isopropylmaleate.</text>
</comment>
<dbReference type="Proteomes" id="UP000322976">
    <property type="component" value="Unassembled WGS sequence"/>
</dbReference>
<keyword evidence="6" id="KW-0432">Leucine biosynthesis</keyword>
<accession>A0A5D8QAG7</accession>
<proteinExistence type="inferred from homology"/>
<dbReference type="InterPro" id="IPR011826">
    <property type="entry name" value="HAcnase/IPMdehydase_lsu_prok"/>
</dbReference>
<feature type="binding site" evidence="6">
    <location>
        <position position="300"/>
    </location>
    <ligand>
        <name>[4Fe-4S] cluster</name>
        <dbReference type="ChEBI" id="CHEBI:49883"/>
    </ligand>
</feature>
<dbReference type="Pfam" id="PF00330">
    <property type="entry name" value="Aconitase"/>
    <property type="match status" value="1"/>
</dbReference>
<dbReference type="InterPro" id="IPR033941">
    <property type="entry name" value="IPMI_cat"/>
</dbReference>
<dbReference type="GO" id="GO:0046872">
    <property type="term" value="F:metal ion binding"/>
    <property type="evidence" value="ECO:0007669"/>
    <property type="project" value="UniProtKB-KW"/>
</dbReference>
<keyword evidence="6" id="KW-0028">Amino-acid biosynthesis</keyword>
<comment type="pathway">
    <text evidence="6">Amino-acid biosynthesis; L-leucine biosynthesis; L-leucine from 3-methyl-2-oxobutanoate: step 2/4.</text>
</comment>
<dbReference type="RefSeq" id="WP_149545664.1">
    <property type="nucleotide sequence ID" value="NZ_VTPS01000013.1"/>
</dbReference>
<dbReference type="HAMAP" id="MF_01027">
    <property type="entry name" value="LeuC_type2"/>
    <property type="match status" value="1"/>
</dbReference>
<evidence type="ECO:0000256" key="2">
    <source>
        <dbReference type="ARBA" id="ARBA00022723"/>
    </source>
</evidence>
<dbReference type="InterPro" id="IPR001030">
    <property type="entry name" value="Acoase/IPM_deHydtase_lsu_aba"/>
</dbReference>
<dbReference type="PRINTS" id="PR00415">
    <property type="entry name" value="ACONITASE"/>
</dbReference>